<keyword evidence="6" id="KW-1185">Reference proteome</keyword>
<dbReference type="GO" id="GO:0030246">
    <property type="term" value="F:carbohydrate binding"/>
    <property type="evidence" value="ECO:0007669"/>
    <property type="project" value="InterPro"/>
</dbReference>
<dbReference type="InterPro" id="IPR050883">
    <property type="entry name" value="PNGase"/>
</dbReference>
<dbReference type="EMBL" id="JAIZPD010000004">
    <property type="protein sequence ID" value="KAH0963998.1"/>
    <property type="molecule type" value="Genomic_DNA"/>
</dbReference>
<feature type="signal peptide" evidence="2">
    <location>
        <begin position="1"/>
        <end position="21"/>
    </location>
</feature>
<evidence type="ECO:0000313" key="5">
    <source>
        <dbReference type="EMBL" id="KAH0963998.1"/>
    </source>
</evidence>
<dbReference type="InterPro" id="IPR008928">
    <property type="entry name" value="6-hairpin_glycosidase_sf"/>
</dbReference>
<gene>
    <name evidence="5" type="ORF">HRG_04426</name>
</gene>
<dbReference type="OrthoDB" id="449263at2759"/>
<accession>A0A9P8MX97</accession>
<evidence type="ECO:0000256" key="2">
    <source>
        <dbReference type="SAM" id="SignalP"/>
    </source>
</evidence>
<dbReference type="Gene3D" id="3.30.2080.10">
    <property type="entry name" value="GH92 mannosidase domain"/>
    <property type="match status" value="1"/>
</dbReference>
<sequence>MHLRRLLAVTVLRPLVAAGFAGPDVLDLVDPLIGTIAGGHVFPGASLPFGMAKAVADVNEELQGGFASNDADITGFSHMHDSGTGGGASLGNFPLFPQTGCPGDQFHNCLFTKSDRAIKRVNGTVVARPGYFAVSLVSSIRAEMTVANHTALYRFTFPKGGTGESQRTHEVTNAPAPYSPLILADLTDLSNSRSEGSVTVDARSGRIKGSGTFSPSFGIGKYTLHFCADFRGAEVRDTGVFSDDGAVNGTQTLDSSSGGSTAGAWVWFERPKSNEILARVGLSFMSTAQACKNAEAEIGDFDFQATRATAEKAWRKKLSVVSVDNSGISKSIQRSFWSSIYRSFISPQDYTGENPLWQSDEPYFDSYYCIWDSHRTTHPLLTLLDPHAQALMGGSNADNVLADSYLKGLKDGIDWKMGYEAVVSDAEVQPRDWTVEGRGGVGLHTRSVSRTIEYAYNDFCIAKMARAMGKAEDAEKYLKRSQNWINVFDASSRSILNLTGSPDEGDLVDSGFRGFVQPRYTNGTFGYQDPALCSPMLEFTGCYLNPGGHETYEGGAWLYTFYVPHDQATLIKALGGPGTFVRRLEYFHNTPGLFYLGDEQSYLLLFLFHYAGRPGLSAQYVHKYIPSAYNDTLNGIPGNDDSGAMGSFVALVMMGIFPVGGQDVYLLVPPFFREASITNPHSGKTATIRSHGFDDAYKNIYIQSAKMNGKPYTKSWITHSFFTEGGLLELTLGSRESPTWGTRKADLPPSAPTQFQR</sequence>
<organism evidence="5 6">
    <name type="scientific">Hirsutella rhossiliensis</name>
    <dbReference type="NCBI Taxonomy" id="111463"/>
    <lineage>
        <taxon>Eukaryota</taxon>
        <taxon>Fungi</taxon>
        <taxon>Dikarya</taxon>
        <taxon>Ascomycota</taxon>
        <taxon>Pezizomycotina</taxon>
        <taxon>Sordariomycetes</taxon>
        <taxon>Hypocreomycetidae</taxon>
        <taxon>Hypocreales</taxon>
        <taxon>Ophiocordycipitaceae</taxon>
        <taxon>Hirsutella</taxon>
    </lineage>
</organism>
<dbReference type="RefSeq" id="XP_044721511.1">
    <property type="nucleotide sequence ID" value="XM_044862897.1"/>
</dbReference>
<feature type="region of interest" description="Disordered" evidence="1">
    <location>
        <begin position="737"/>
        <end position="757"/>
    </location>
</feature>
<feature type="domain" description="Glycosyl hydrolase family 92" evidence="3">
    <location>
        <begin position="389"/>
        <end position="733"/>
    </location>
</feature>
<dbReference type="InterPro" id="IPR012939">
    <property type="entry name" value="Glyco_hydro_92"/>
</dbReference>
<keyword evidence="2" id="KW-0732">Signal</keyword>
<dbReference type="SUPFAM" id="SSF48208">
    <property type="entry name" value="Six-hairpin glycosidases"/>
    <property type="match status" value="1"/>
</dbReference>
<dbReference type="InterPro" id="IPR041371">
    <property type="entry name" value="GH92_N"/>
</dbReference>
<evidence type="ECO:0000256" key="1">
    <source>
        <dbReference type="SAM" id="MobiDB-lite"/>
    </source>
</evidence>
<feature type="chain" id="PRO_5040107752" evidence="2">
    <location>
        <begin position="22"/>
        <end position="757"/>
    </location>
</feature>
<dbReference type="Gene3D" id="1.20.1610.10">
    <property type="entry name" value="alpha-1,2-mannosidases domains"/>
    <property type="match status" value="1"/>
</dbReference>
<evidence type="ECO:0000259" key="3">
    <source>
        <dbReference type="Pfam" id="PF07971"/>
    </source>
</evidence>
<dbReference type="GeneID" id="68353555"/>
<protein>
    <submittedName>
        <fullName evidence="5">Glycosyl hydrolase family 92 protein</fullName>
    </submittedName>
</protein>
<dbReference type="GO" id="GO:0005634">
    <property type="term" value="C:nucleus"/>
    <property type="evidence" value="ECO:0007669"/>
    <property type="project" value="TreeGrafter"/>
</dbReference>
<dbReference type="GO" id="GO:0000224">
    <property type="term" value="F:peptide-N4-(N-acetyl-beta-glucosaminyl)asparagine amidase activity"/>
    <property type="evidence" value="ECO:0007669"/>
    <property type="project" value="TreeGrafter"/>
</dbReference>
<dbReference type="GO" id="GO:0005829">
    <property type="term" value="C:cytosol"/>
    <property type="evidence" value="ECO:0007669"/>
    <property type="project" value="TreeGrafter"/>
</dbReference>
<feature type="domain" description="Glycosyl hydrolase family 92 N-terminal" evidence="4">
    <location>
        <begin position="28"/>
        <end position="283"/>
    </location>
</feature>
<dbReference type="Proteomes" id="UP000824596">
    <property type="component" value="Unassembled WGS sequence"/>
</dbReference>
<dbReference type="PANTHER" id="PTHR12143:SF42">
    <property type="entry name" value="PUTATIVE SUBFAMILY (AFU_ORTHOLOGUE AFUA_6G13760)-RELATED"/>
    <property type="match status" value="1"/>
</dbReference>
<dbReference type="GO" id="GO:0005975">
    <property type="term" value="P:carbohydrate metabolic process"/>
    <property type="evidence" value="ECO:0007669"/>
    <property type="project" value="InterPro"/>
</dbReference>
<dbReference type="Gene3D" id="1.20.1050.60">
    <property type="entry name" value="alpha-1,2-mannosidase"/>
    <property type="match status" value="1"/>
</dbReference>
<dbReference type="PANTHER" id="PTHR12143">
    <property type="entry name" value="PEPTIDE N-GLYCANASE PNGASE -RELATED"/>
    <property type="match status" value="1"/>
</dbReference>
<keyword evidence="5" id="KW-0378">Hydrolase</keyword>
<name>A0A9P8MX97_9HYPO</name>
<comment type="caution">
    <text evidence="5">The sequence shown here is derived from an EMBL/GenBank/DDBJ whole genome shotgun (WGS) entry which is preliminary data.</text>
</comment>
<dbReference type="GO" id="GO:0006516">
    <property type="term" value="P:glycoprotein catabolic process"/>
    <property type="evidence" value="ECO:0007669"/>
    <property type="project" value="TreeGrafter"/>
</dbReference>
<dbReference type="Gene3D" id="2.70.98.10">
    <property type="match status" value="1"/>
</dbReference>
<dbReference type="Pfam" id="PF17678">
    <property type="entry name" value="Glyco_hydro_92N"/>
    <property type="match status" value="1"/>
</dbReference>
<dbReference type="AlphaFoldDB" id="A0A9P8MX97"/>
<dbReference type="FunFam" id="3.30.2080.10:FF:000001">
    <property type="entry name" value="Alpha-1,2-mannosidase subfamily"/>
    <property type="match status" value="1"/>
</dbReference>
<evidence type="ECO:0000259" key="4">
    <source>
        <dbReference type="Pfam" id="PF17678"/>
    </source>
</evidence>
<reference evidence="5" key="1">
    <citation type="submission" date="2021-09" db="EMBL/GenBank/DDBJ databases">
        <title>A high-quality genome of the endoparasitic fungus Hirsutella rhossiliensis with a comparison of Hirsutella genomes reveals transposable elements contributing to genome size variation.</title>
        <authorList>
            <person name="Lin R."/>
            <person name="Jiao Y."/>
            <person name="Sun X."/>
            <person name="Ling J."/>
            <person name="Xie B."/>
            <person name="Cheng X."/>
        </authorList>
    </citation>
    <scope>NUCLEOTIDE SEQUENCE</scope>
    <source>
        <strain evidence="5">HR02</strain>
    </source>
</reference>
<dbReference type="Pfam" id="PF07971">
    <property type="entry name" value="Glyco_hydro_92"/>
    <property type="match status" value="1"/>
</dbReference>
<proteinExistence type="predicted"/>
<dbReference type="InterPro" id="IPR014718">
    <property type="entry name" value="GH-type_carb-bd"/>
</dbReference>
<evidence type="ECO:0000313" key="6">
    <source>
        <dbReference type="Proteomes" id="UP000824596"/>
    </source>
</evidence>